<protein>
    <submittedName>
        <fullName evidence="1">Methyl-accepting chemotaxis protein (MCP) signaling protein</fullName>
    </submittedName>
</protein>
<feature type="non-terminal residue" evidence="1">
    <location>
        <position position="111"/>
    </location>
</feature>
<name>W1XG83_9ZZZZ</name>
<evidence type="ECO:0000313" key="1">
    <source>
        <dbReference type="EMBL" id="ETJ29287.1"/>
    </source>
</evidence>
<accession>W1XG83</accession>
<proteinExistence type="predicted"/>
<comment type="caution">
    <text evidence="1">The sequence shown here is derived from an EMBL/GenBank/DDBJ whole genome shotgun (WGS) entry which is preliminary data.</text>
</comment>
<sequence length="111" mass="12594">YLYFFNYRNKADLTTKLMSSIDEGMKVQNLTVNETLAIFDEITNADSKISDNIKSFNNLIDYIKDFSENLLVLIETLASSSEESATVISGFEFKIDILTTLLLSEDLHPIN</sequence>
<reference evidence="1" key="1">
    <citation type="submission" date="2013-12" db="EMBL/GenBank/DDBJ databases">
        <title>A Varibaculum cambriense genome reconstructed from a premature infant gut community with otherwise low bacterial novelty that shifts toward anaerobic metabolism during the third week of life.</title>
        <authorList>
            <person name="Brown C.T."/>
            <person name="Sharon I."/>
            <person name="Thomas B.C."/>
            <person name="Castelle C.J."/>
            <person name="Morowitz M.J."/>
            <person name="Banfield J.F."/>
        </authorList>
    </citation>
    <scope>NUCLEOTIDE SEQUENCE</scope>
</reference>
<feature type="non-terminal residue" evidence="1">
    <location>
        <position position="1"/>
    </location>
</feature>
<organism evidence="1">
    <name type="scientific">human gut metagenome</name>
    <dbReference type="NCBI Taxonomy" id="408170"/>
    <lineage>
        <taxon>unclassified sequences</taxon>
        <taxon>metagenomes</taxon>
        <taxon>organismal metagenomes</taxon>
    </lineage>
</organism>
<dbReference type="AlphaFoldDB" id="W1XG83"/>
<gene>
    <name evidence="1" type="ORF">Q604_UNBC16171G0001</name>
</gene>
<dbReference type="EMBL" id="AZMM01016171">
    <property type="protein sequence ID" value="ETJ29287.1"/>
    <property type="molecule type" value="Genomic_DNA"/>
</dbReference>